<dbReference type="Proteomes" id="UP000182761">
    <property type="component" value="Unassembled WGS sequence"/>
</dbReference>
<evidence type="ECO:0000313" key="2">
    <source>
        <dbReference type="Proteomes" id="UP000182761"/>
    </source>
</evidence>
<accession>A0A0X3AQP9</accession>
<reference evidence="1 2" key="1">
    <citation type="submission" date="2016-01" db="EMBL/GenBank/DDBJ databases">
        <authorList>
            <person name="McClelland M."/>
            <person name="Jain A."/>
            <person name="Saraogi P."/>
            <person name="Mendelson R."/>
            <person name="Westerman R."/>
            <person name="SanMiguel P."/>
            <person name="Csonka L."/>
        </authorList>
    </citation>
    <scope>NUCLEOTIDE SEQUENCE [LARGE SCALE GENOMIC DNA]</scope>
    <source>
        <strain evidence="1 2">R-53146</strain>
    </source>
</reference>
<evidence type="ECO:0000313" key="1">
    <source>
        <dbReference type="EMBL" id="CVK16385.1"/>
    </source>
</evidence>
<dbReference type="EMBL" id="FCOR01000006">
    <property type="protein sequence ID" value="CVK16385.1"/>
    <property type="molecule type" value="Genomic_DNA"/>
</dbReference>
<dbReference type="OrthoDB" id="1449841at2"/>
<sequence>MKYKRSLALFFSAAFILGYGQKASLDNFQIDNDTIKKRPSLVERMNSDSSQLSQGIKLNFIKELTGGDENSFTPTLKYGIGMVLETIYQQVPSEKGPHKEAYSSYNFQPAAFKIGFIHTDMAISPKLSASVTWNLHASKITDAFIKYNLHPLLNLQLGRFKGAGNRAANETSAYDLDLADFTYTSENQSAAQGGPDLRHYGINVSGKVKNFVKYAFFLHNSDSNRDRYWSSFNDGPSEGQGNHGLEFKSWDASLRFFPVKNVEFGGHMGSVNLPGMGFKQAWAYSGFLYYINPNKYKFKFDYGTFKKVRFTSIDENGNTIFVTPNNMDYTKHDFVKVNKLGYSLLAGFNITPKIEPVARFEYFNQGNKDISGFNYEKLYLYTAGINFYLYPNSPRMAKLTAFYQHRAETGGPSIANDWFGLSYQIVLYNNTKGIF</sequence>
<evidence type="ECO:0008006" key="3">
    <source>
        <dbReference type="Google" id="ProtNLM"/>
    </source>
</evidence>
<protein>
    <recommendedName>
        <fullName evidence="3">Phosphate-selective porin O and P</fullName>
    </recommendedName>
</protein>
<dbReference type="InterPro" id="IPR023614">
    <property type="entry name" value="Porin_dom_sf"/>
</dbReference>
<dbReference type="Gene3D" id="2.40.160.10">
    <property type="entry name" value="Porin"/>
    <property type="match status" value="1"/>
</dbReference>
<keyword evidence="2" id="KW-1185">Reference proteome</keyword>
<dbReference type="RefSeq" id="WP_055425581.1">
    <property type="nucleotide sequence ID" value="NZ_FCOR01000006.1"/>
</dbReference>
<gene>
    <name evidence="1" type="ORF">Ga0061079_106151</name>
</gene>
<organism evidence="1 2">
    <name type="scientific">Apibacter mensalis</name>
    <dbReference type="NCBI Taxonomy" id="1586267"/>
    <lineage>
        <taxon>Bacteria</taxon>
        <taxon>Pseudomonadati</taxon>
        <taxon>Bacteroidota</taxon>
        <taxon>Flavobacteriia</taxon>
        <taxon>Flavobacteriales</taxon>
        <taxon>Weeksellaceae</taxon>
        <taxon>Apibacter</taxon>
    </lineage>
</organism>
<dbReference type="AlphaFoldDB" id="A0A0X3AQP9"/>
<dbReference type="STRING" id="1586267.GCA_001418685_01238"/>
<name>A0A0X3AQP9_9FLAO</name>
<proteinExistence type="predicted"/>